<gene>
    <name evidence="2" type="ORF">CLBCK_51150</name>
</gene>
<dbReference type="AlphaFoldDB" id="A0A1S8RCL2"/>
<protein>
    <submittedName>
        <fullName evidence="2">Uncharacterized protein</fullName>
    </submittedName>
</protein>
<accession>A0A1S8RCL2</accession>
<sequence length="130" mass="15677">MRRNILLFSTKFLCTLFIICTIIMLFIAYKDIDNNIATKFGMCYFYLTLFIVIYMLFSTILNLRKLGWIELKERILRFIFIFILFFSVKCGFDYIIRHLEIDLLDELKSALSIAFIFIFSDIMFLEKRKN</sequence>
<feature type="transmembrane region" description="Helical" evidence="1">
    <location>
        <begin position="12"/>
        <end position="29"/>
    </location>
</feature>
<evidence type="ECO:0000313" key="2">
    <source>
        <dbReference type="EMBL" id="OOM50960.1"/>
    </source>
</evidence>
<feature type="transmembrane region" description="Helical" evidence="1">
    <location>
        <begin position="75"/>
        <end position="95"/>
    </location>
</feature>
<keyword evidence="1" id="KW-0472">Membrane</keyword>
<evidence type="ECO:0000313" key="3">
    <source>
        <dbReference type="Proteomes" id="UP000190973"/>
    </source>
</evidence>
<dbReference type="EMBL" id="LZZI01000322">
    <property type="protein sequence ID" value="OOM50960.1"/>
    <property type="molecule type" value="Genomic_DNA"/>
</dbReference>
<keyword evidence="1" id="KW-1133">Transmembrane helix</keyword>
<comment type="caution">
    <text evidence="2">The sequence shown here is derived from an EMBL/GenBank/DDBJ whole genome shotgun (WGS) entry which is preliminary data.</text>
</comment>
<name>A0A1S8RCL2_CLOBE</name>
<feature type="transmembrane region" description="Helical" evidence="1">
    <location>
        <begin position="107"/>
        <end position="125"/>
    </location>
</feature>
<dbReference type="Proteomes" id="UP000190973">
    <property type="component" value="Unassembled WGS sequence"/>
</dbReference>
<feature type="transmembrane region" description="Helical" evidence="1">
    <location>
        <begin position="44"/>
        <end position="63"/>
    </location>
</feature>
<evidence type="ECO:0000256" key="1">
    <source>
        <dbReference type="SAM" id="Phobius"/>
    </source>
</evidence>
<dbReference type="RefSeq" id="WP_077841229.1">
    <property type="nucleotide sequence ID" value="NZ_JABTAE010000001.1"/>
</dbReference>
<keyword evidence="1" id="KW-0812">Transmembrane</keyword>
<organism evidence="2 3">
    <name type="scientific">Clostridium beijerinckii</name>
    <name type="common">Clostridium MP</name>
    <dbReference type="NCBI Taxonomy" id="1520"/>
    <lineage>
        <taxon>Bacteria</taxon>
        <taxon>Bacillati</taxon>
        <taxon>Bacillota</taxon>
        <taxon>Clostridia</taxon>
        <taxon>Eubacteriales</taxon>
        <taxon>Clostridiaceae</taxon>
        <taxon>Clostridium</taxon>
    </lineage>
</organism>
<proteinExistence type="predicted"/>
<reference evidence="2 3" key="1">
    <citation type="submission" date="2016-05" db="EMBL/GenBank/DDBJ databases">
        <title>Microbial solvent formation.</title>
        <authorList>
            <person name="Poehlein A."/>
            <person name="Montoya Solano J.D."/>
            <person name="Flitsch S."/>
            <person name="Krabben P."/>
            <person name="Duerre P."/>
            <person name="Daniel R."/>
        </authorList>
    </citation>
    <scope>NUCLEOTIDE SEQUENCE [LARGE SCALE GENOMIC DNA]</scope>
    <source>
        <strain evidence="2 3">DSM 53</strain>
    </source>
</reference>